<evidence type="ECO:0000313" key="1">
    <source>
        <dbReference type="EMBL" id="QIM47432.1"/>
    </source>
</evidence>
<reference evidence="1 2" key="1">
    <citation type="submission" date="2019-12" db="EMBL/GenBank/DDBJ databases">
        <title>Complete genome sequence of Streptococcus sp. CNU G2 isolated frome Bos taurus coreanae.</title>
        <authorList>
            <person name="Park S.Y."/>
            <person name="Kim J.H."/>
            <person name="Seo S.W."/>
        </authorList>
    </citation>
    <scope>NUCLEOTIDE SEQUENCE [LARGE SCALE GENOMIC DNA]</scope>
    <source>
        <strain evidence="1 2">CNU G2</strain>
        <plasmid evidence="2">p_cnu_g2</plasmid>
    </source>
</reference>
<dbReference type="EMBL" id="CP046920">
    <property type="protein sequence ID" value="QIM47432.1"/>
    <property type="molecule type" value="Genomic_DNA"/>
</dbReference>
<evidence type="ECO:0000313" key="2">
    <source>
        <dbReference type="Proteomes" id="UP000503166"/>
    </source>
</evidence>
<accession>A0A6G8I2T1</accession>
<dbReference type="Proteomes" id="UP000503166">
    <property type="component" value="Plasmid p_CNU_G2"/>
</dbReference>
<dbReference type="RefSeq" id="WP_157328662.1">
    <property type="nucleotide sequence ID" value="NZ_CP046920.1"/>
</dbReference>
<dbReference type="KEGG" id="srum:GPZ88_10175"/>
<sequence length="79" mass="9480">MEILKLTTRQENIVEYRKKLESMFFNDQETYFKAIISFETGIKDIKQLDRIFELWLKGSTNLFSENLLRICEEIRGELA</sequence>
<proteinExistence type="predicted"/>
<name>A0A6G8I2T1_9STRE</name>
<organism evidence="1 2">
    <name type="scientific">Streptococcus ruminicola</name>
    <dbReference type="NCBI Taxonomy" id="2686210"/>
    <lineage>
        <taxon>Bacteria</taxon>
        <taxon>Bacillati</taxon>
        <taxon>Bacillota</taxon>
        <taxon>Bacilli</taxon>
        <taxon>Lactobacillales</taxon>
        <taxon>Streptococcaceae</taxon>
        <taxon>Streptococcus</taxon>
    </lineage>
</organism>
<geneLocation type="plasmid" evidence="2">
    <name>p_cnu_g2</name>
</geneLocation>
<keyword evidence="1" id="KW-0614">Plasmid</keyword>
<protein>
    <submittedName>
        <fullName evidence="1">Uncharacterized protein</fullName>
    </submittedName>
</protein>
<gene>
    <name evidence="1" type="ORF">GPZ88_10175</name>
</gene>
<dbReference type="AlphaFoldDB" id="A0A6G8I2T1"/>